<dbReference type="AlphaFoldDB" id="A0A9J5ZDM7"/>
<comment type="caution">
    <text evidence="1">The sequence shown here is derived from an EMBL/GenBank/DDBJ whole genome shotgun (WGS) entry which is preliminary data.</text>
</comment>
<proteinExistence type="predicted"/>
<keyword evidence="2" id="KW-1185">Reference proteome</keyword>
<dbReference type="EMBL" id="JACXVP010000004">
    <property type="protein sequence ID" value="KAG5610039.1"/>
    <property type="molecule type" value="Genomic_DNA"/>
</dbReference>
<accession>A0A9J5ZDM7</accession>
<reference evidence="1 2" key="1">
    <citation type="submission" date="2020-09" db="EMBL/GenBank/DDBJ databases">
        <title>De no assembly of potato wild relative species, Solanum commersonii.</title>
        <authorList>
            <person name="Cho K."/>
        </authorList>
    </citation>
    <scope>NUCLEOTIDE SEQUENCE [LARGE SCALE GENOMIC DNA]</scope>
    <source>
        <strain evidence="1">LZ3.2</strain>
        <tissue evidence="1">Leaf</tissue>
    </source>
</reference>
<name>A0A9J5ZDM7_SOLCO</name>
<evidence type="ECO:0000313" key="2">
    <source>
        <dbReference type="Proteomes" id="UP000824120"/>
    </source>
</evidence>
<organism evidence="1 2">
    <name type="scientific">Solanum commersonii</name>
    <name type="common">Commerson's wild potato</name>
    <name type="synonym">Commerson's nightshade</name>
    <dbReference type="NCBI Taxonomy" id="4109"/>
    <lineage>
        <taxon>Eukaryota</taxon>
        <taxon>Viridiplantae</taxon>
        <taxon>Streptophyta</taxon>
        <taxon>Embryophyta</taxon>
        <taxon>Tracheophyta</taxon>
        <taxon>Spermatophyta</taxon>
        <taxon>Magnoliopsida</taxon>
        <taxon>eudicotyledons</taxon>
        <taxon>Gunneridae</taxon>
        <taxon>Pentapetalae</taxon>
        <taxon>asterids</taxon>
        <taxon>lamiids</taxon>
        <taxon>Solanales</taxon>
        <taxon>Solanaceae</taxon>
        <taxon>Solanoideae</taxon>
        <taxon>Solaneae</taxon>
        <taxon>Solanum</taxon>
    </lineage>
</organism>
<gene>
    <name evidence="1" type="ORF">H5410_021320</name>
</gene>
<dbReference type="OrthoDB" id="1210636at2759"/>
<sequence length="74" mass="8740">MGHYRSRELHSECSLQKAVESNTHLFLHCTVTTNLWNMFYSLFGLSWVMPHSIKEAYDSWCCWKVDSTIKQLGR</sequence>
<protein>
    <submittedName>
        <fullName evidence="1">Uncharacterized protein</fullName>
    </submittedName>
</protein>
<evidence type="ECO:0000313" key="1">
    <source>
        <dbReference type="EMBL" id="KAG5610039.1"/>
    </source>
</evidence>
<dbReference type="Proteomes" id="UP000824120">
    <property type="component" value="Chromosome 4"/>
</dbReference>